<dbReference type="Proteomes" id="UP000274695">
    <property type="component" value="Unassembled WGS sequence"/>
</dbReference>
<evidence type="ECO:0000313" key="3">
    <source>
        <dbReference type="EMBL" id="RNL67797.1"/>
    </source>
</evidence>
<comment type="caution">
    <text evidence="2">The sequence shown here is derived from an EMBL/GenBank/DDBJ whole genome shotgun (WGS) entry which is preliminary data.</text>
</comment>
<keyword evidence="1" id="KW-0732">Signal</keyword>
<accession>A0A2S4HIG7</accession>
<dbReference type="EMBL" id="PQGG01000012">
    <property type="protein sequence ID" value="POP53785.1"/>
    <property type="molecule type" value="Genomic_DNA"/>
</dbReference>
<feature type="chain" id="PRO_5015672397" description="PPE family protein" evidence="1">
    <location>
        <begin position="24"/>
        <end position="178"/>
    </location>
</feature>
<evidence type="ECO:0000313" key="2">
    <source>
        <dbReference type="EMBL" id="POP53785.1"/>
    </source>
</evidence>
<evidence type="ECO:0000256" key="1">
    <source>
        <dbReference type="SAM" id="SignalP"/>
    </source>
</evidence>
<name>A0A2S4HIG7_9GAMM</name>
<evidence type="ECO:0000313" key="5">
    <source>
        <dbReference type="Proteomes" id="UP000274695"/>
    </source>
</evidence>
<feature type="signal peptide" evidence="1">
    <location>
        <begin position="1"/>
        <end position="23"/>
    </location>
</feature>
<dbReference type="EMBL" id="RHGB01000001">
    <property type="protein sequence ID" value="RNL67797.1"/>
    <property type="molecule type" value="Genomic_DNA"/>
</dbReference>
<proteinExistence type="predicted"/>
<dbReference type="Proteomes" id="UP000237222">
    <property type="component" value="Unassembled WGS sequence"/>
</dbReference>
<reference evidence="3 5" key="2">
    <citation type="submission" date="2018-10" db="EMBL/GenBank/DDBJ databases">
        <title>Draft genome sequence of Zhongshania sp. DSW25-10.</title>
        <authorList>
            <person name="Oh J."/>
        </authorList>
    </citation>
    <scope>NUCLEOTIDE SEQUENCE [LARGE SCALE GENOMIC DNA]</scope>
    <source>
        <strain evidence="3 5">DSW25-10</strain>
    </source>
</reference>
<dbReference type="OrthoDB" id="10010047at2"/>
<keyword evidence="5" id="KW-1185">Reference proteome</keyword>
<organism evidence="2 4">
    <name type="scientific">Zhongshania marina</name>
    <dbReference type="NCBI Taxonomy" id="2304603"/>
    <lineage>
        <taxon>Bacteria</taxon>
        <taxon>Pseudomonadati</taxon>
        <taxon>Pseudomonadota</taxon>
        <taxon>Gammaproteobacteria</taxon>
        <taxon>Cellvibrionales</taxon>
        <taxon>Spongiibacteraceae</taxon>
        <taxon>Zhongshania</taxon>
    </lineage>
</organism>
<evidence type="ECO:0008006" key="6">
    <source>
        <dbReference type="Google" id="ProtNLM"/>
    </source>
</evidence>
<dbReference type="RefSeq" id="WP_103683544.1">
    <property type="nucleotide sequence ID" value="NZ_PQGG01000012.1"/>
</dbReference>
<evidence type="ECO:0000313" key="4">
    <source>
        <dbReference type="Proteomes" id="UP000237222"/>
    </source>
</evidence>
<gene>
    <name evidence="2" type="ORF">C0068_05800</name>
    <name evidence="3" type="ORF">D0911_01895</name>
</gene>
<sequence length="178" mass="17664">MIKNKVKKFVAAAALLSLSSLSAAQGPLEPVTNILVQFTSIGGVAGGGIPGLDALPLGSVSSGGLPGLDALPVNLSAVMGGSGNLISLSALPVSPFDLISAFQLLPVQPVLDLLDVLPLNSFVEQIGGLADVNSLPINPLSLIAGGGLSGVPTNPALLFGLLPSGGEFPVDILAFIPI</sequence>
<reference evidence="2" key="1">
    <citation type="submission" date="2018-01" db="EMBL/GenBank/DDBJ databases">
        <authorList>
            <person name="Yu X.-D."/>
        </authorList>
    </citation>
    <scope>NUCLEOTIDE SEQUENCE</scope>
    <source>
        <strain evidence="2">ZX-21</strain>
    </source>
</reference>
<dbReference type="AlphaFoldDB" id="A0A2S4HIG7"/>
<protein>
    <recommendedName>
        <fullName evidence="6">PPE family protein</fullName>
    </recommendedName>
</protein>